<dbReference type="OrthoDB" id="2745105at2759"/>
<dbReference type="EMBL" id="KN817533">
    <property type="protein sequence ID" value="KJA25044.1"/>
    <property type="molecule type" value="Genomic_DNA"/>
</dbReference>
<evidence type="ECO:0000259" key="2">
    <source>
        <dbReference type="Pfam" id="PF20152"/>
    </source>
</evidence>
<evidence type="ECO:0000313" key="4">
    <source>
        <dbReference type="Proteomes" id="UP000054270"/>
    </source>
</evidence>
<feature type="transmembrane region" description="Helical" evidence="1">
    <location>
        <begin position="6"/>
        <end position="24"/>
    </location>
</feature>
<organism evidence="3 4">
    <name type="scientific">Hypholoma sublateritium (strain FD-334 SS-4)</name>
    <dbReference type="NCBI Taxonomy" id="945553"/>
    <lineage>
        <taxon>Eukaryota</taxon>
        <taxon>Fungi</taxon>
        <taxon>Dikarya</taxon>
        <taxon>Basidiomycota</taxon>
        <taxon>Agaricomycotina</taxon>
        <taxon>Agaricomycetes</taxon>
        <taxon>Agaricomycetidae</taxon>
        <taxon>Agaricales</taxon>
        <taxon>Agaricineae</taxon>
        <taxon>Strophariaceae</taxon>
        <taxon>Hypholoma</taxon>
    </lineage>
</organism>
<sequence length="156" mass="17007">MYTALGSAVAADILIASSLCLSLSRSRTGFKRTDSIVTILILYAVNSSVLTTLCSVACLITYTVWPKQFTFIGIYVCLSNLFLNSLLAMLNGRQSLKRRFNGLSKGSPLYFSGASSKPAEFVHSFTSKETYPMESPISAMMISVSTEVETQHHEGV</sequence>
<dbReference type="OMA" id="ETQHHEG"/>
<keyword evidence="1" id="KW-0812">Transmembrane</keyword>
<name>A0A0D2P278_HYPSF</name>
<dbReference type="PANTHER" id="PTHR40465">
    <property type="entry name" value="CHROMOSOME 1, WHOLE GENOME SHOTGUN SEQUENCE"/>
    <property type="match status" value="1"/>
</dbReference>
<evidence type="ECO:0000256" key="1">
    <source>
        <dbReference type="SAM" id="Phobius"/>
    </source>
</evidence>
<dbReference type="Proteomes" id="UP000054270">
    <property type="component" value="Unassembled WGS sequence"/>
</dbReference>
<feature type="transmembrane region" description="Helical" evidence="1">
    <location>
        <begin position="36"/>
        <end position="65"/>
    </location>
</feature>
<gene>
    <name evidence="3" type="ORF">HYPSUDRAFT_37967</name>
</gene>
<keyword evidence="4" id="KW-1185">Reference proteome</keyword>
<keyword evidence="1" id="KW-1133">Transmembrane helix</keyword>
<reference evidence="4" key="1">
    <citation type="submission" date="2014-04" db="EMBL/GenBank/DDBJ databases">
        <title>Evolutionary Origins and Diversification of the Mycorrhizal Mutualists.</title>
        <authorList>
            <consortium name="DOE Joint Genome Institute"/>
            <consortium name="Mycorrhizal Genomics Consortium"/>
            <person name="Kohler A."/>
            <person name="Kuo A."/>
            <person name="Nagy L.G."/>
            <person name="Floudas D."/>
            <person name="Copeland A."/>
            <person name="Barry K.W."/>
            <person name="Cichocki N."/>
            <person name="Veneault-Fourrey C."/>
            <person name="LaButti K."/>
            <person name="Lindquist E.A."/>
            <person name="Lipzen A."/>
            <person name="Lundell T."/>
            <person name="Morin E."/>
            <person name="Murat C."/>
            <person name="Riley R."/>
            <person name="Ohm R."/>
            <person name="Sun H."/>
            <person name="Tunlid A."/>
            <person name="Henrissat B."/>
            <person name="Grigoriev I.V."/>
            <person name="Hibbett D.S."/>
            <person name="Martin F."/>
        </authorList>
    </citation>
    <scope>NUCLEOTIDE SEQUENCE [LARGE SCALE GENOMIC DNA]</scope>
    <source>
        <strain evidence="4">FD-334 SS-4</strain>
    </source>
</reference>
<feature type="transmembrane region" description="Helical" evidence="1">
    <location>
        <begin position="71"/>
        <end position="90"/>
    </location>
</feature>
<proteinExistence type="predicted"/>
<evidence type="ECO:0000313" key="3">
    <source>
        <dbReference type="EMBL" id="KJA25044.1"/>
    </source>
</evidence>
<dbReference type="Pfam" id="PF20152">
    <property type="entry name" value="DUF6534"/>
    <property type="match status" value="1"/>
</dbReference>
<dbReference type="AlphaFoldDB" id="A0A0D2P278"/>
<dbReference type="PANTHER" id="PTHR40465:SF1">
    <property type="entry name" value="DUF6534 DOMAIN-CONTAINING PROTEIN"/>
    <property type="match status" value="1"/>
</dbReference>
<protein>
    <recommendedName>
        <fullName evidence="2">DUF6534 domain-containing protein</fullName>
    </recommendedName>
</protein>
<dbReference type="STRING" id="945553.A0A0D2P278"/>
<keyword evidence="1" id="KW-0472">Membrane</keyword>
<accession>A0A0D2P278</accession>
<feature type="domain" description="DUF6534" evidence="2">
    <location>
        <begin position="8"/>
        <end position="95"/>
    </location>
</feature>
<dbReference type="InterPro" id="IPR045339">
    <property type="entry name" value="DUF6534"/>
</dbReference>